<comment type="function">
    <text evidence="9">Essential subunit of the Sec protein translocation channel SecYEG. Clamps together the 2 halves of SecY. May contact the channel plug during translocation.</text>
</comment>
<dbReference type="PROSITE" id="PS01067">
    <property type="entry name" value="SECE_SEC61G"/>
    <property type="match status" value="1"/>
</dbReference>
<dbReference type="InterPro" id="IPR038379">
    <property type="entry name" value="SecE_sf"/>
</dbReference>
<evidence type="ECO:0000256" key="4">
    <source>
        <dbReference type="ARBA" id="ARBA00022692"/>
    </source>
</evidence>
<dbReference type="PANTHER" id="PTHR33910">
    <property type="entry name" value="PROTEIN TRANSLOCASE SUBUNIT SECE"/>
    <property type="match status" value="1"/>
</dbReference>
<feature type="transmembrane region" description="Helical" evidence="9">
    <location>
        <begin position="27"/>
        <end position="45"/>
    </location>
</feature>
<keyword evidence="3 9" id="KW-1003">Cell membrane</keyword>
<evidence type="ECO:0000256" key="2">
    <source>
        <dbReference type="ARBA" id="ARBA00022448"/>
    </source>
</evidence>
<dbReference type="HAMAP" id="MF_00422">
    <property type="entry name" value="SecE"/>
    <property type="match status" value="1"/>
</dbReference>
<evidence type="ECO:0000256" key="8">
    <source>
        <dbReference type="ARBA" id="ARBA00023136"/>
    </source>
</evidence>
<gene>
    <name evidence="9" type="primary">secE</name>
    <name evidence="10" type="ORF">DBW71_03365</name>
</gene>
<evidence type="ECO:0000256" key="6">
    <source>
        <dbReference type="ARBA" id="ARBA00022989"/>
    </source>
</evidence>
<dbReference type="GO" id="GO:0008320">
    <property type="term" value="F:protein transmembrane transporter activity"/>
    <property type="evidence" value="ECO:0007669"/>
    <property type="project" value="UniProtKB-UniRule"/>
</dbReference>
<dbReference type="Pfam" id="PF00584">
    <property type="entry name" value="SecE"/>
    <property type="match status" value="1"/>
</dbReference>
<keyword evidence="8 9" id="KW-0472">Membrane</keyword>
<dbReference type="Proteomes" id="UP000253570">
    <property type="component" value="Unassembled WGS sequence"/>
</dbReference>
<dbReference type="GO" id="GO:0043952">
    <property type="term" value="P:protein transport by the Sec complex"/>
    <property type="evidence" value="ECO:0007669"/>
    <property type="project" value="UniProtKB-UniRule"/>
</dbReference>
<evidence type="ECO:0000313" key="10">
    <source>
        <dbReference type="EMBL" id="RCL73532.1"/>
    </source>
</evidence>
<dbReference type="Gene3D" id="1.20.5.1030">
    <property type="entry name" value="Preprotein translocase secy subunit"/>
    <property type="match status" value="1"/>
</dbReference>
<evidence type="ECO:0000256" key="7">
    <source>
        <dbReference type="ARBA" id="ARBA00023010"/>
    </source>
</evidence>
<name>A0A368DNY0_9PROT</name>
<dbReference type="GO" id="GO:0005886">
    <property type="term" value="C:plasma membrane"/>
    <property type="evidence" value="ECO:0007669"/>
    <property type="project" value="UniProtKB-SubCell"/>
</dbReference>
<keyword evidence="2 9" id="KW-0813">Transport</keyword>
<dbReference type="GO" id="GO:0006605">
    <property type="term" value="P:protein targeting"/>
    <property type="evidence" value="ECO:0007669"/>
    <property type="project" value="UniProtKB-UniRule"/>
</dbReference>
<evidence type="ECO:0000256" key="9">
    <source>
        <dbReference type="HAMAP-Rule" id="MF_00422"/>
    </source>
</evidence>
<evidence type="ECO:0000313" key="11">
    <source>
        <dbReference type="Proteomes" id="UP000253570"/>
    </source>
</evidence>
<proteinExistence type="inferred from homology"/>
<accession>A0A368DNY0</accession>
<dbReference type="EMBL" id="QOQD01000006">
    <property type="protein sequence ID" value="RCL73532.1"/>
    <property type="molecule type" value="Genomic_DNA"/>
</dbReference>
<evidence type="ECO:0000256" key="3">
    <source>
        <dbReference type="ARBA" id="ARBA00022475"/>
    </source>
</evidence>
<comment type="caution">
    <text evidence="10">The sequence shown here is derived from an EMBL/GenBank/DDBJ whole genome shotgun (WGS) entry which is preliminary data.</text>
</comment>
<comment type="similarity">
    <text evidence="9">Belongs to the SecE/SEC61-gamma family.</text>
</comment>
<organism evidence="10 11">
    <name type="scientific">PS1 clade bacterium</name>
    <dbReference type="NCBI Taxonomy" id="2175152"/>
    <lineage>
        <taxon>Bacteria</taxon>
        <taxon>Pseudomonadati</taxon>
        <taxon>Pseudomonadota</taxon>
        <taxon>Alphaproteobacteria</taxon>
        <taxon>PS1 clade</taxon>
    </lineage>
</organism>
<keyword evidence="6 9" id="KW-1133">Transmembrane helix</keyword>
<evidence type="ECO:0000256" key="5">
    <source>
        <dbReference type="ARBA" id="ARBA00022927"/>
    </source>
</evidence>
<reference evidence="10 11" key="1">
    <citation type="journal article" date="2018" name="Microbiome">
        <title>Fine metagenomic profile of the Mediterranean stratified and mixed water columns revealed by assembly and recruitment.</title>
        <authorList>
            <person name="Haro-Moreno J.M."/>
            <person name="Lopez-Perez M."/>
            <person name="De La Torre J.R."/>
            <person name="Picazo A."/>
            <person name="Camacho A."/>
            <person name="Rodriguez-Valera F."/>
        </authorList>
    </citation>
    <scope>NUCLEOTIDE SEQUENCE [LARGE SCALE GENOMIC DNA]</scope>
    <source>
        <strain evidence="10">MED-G57</strain>
    </source>
</reference>
<keyword evidence="5 9" id="KW-0653">Protein transport</keyword>
<dbReference type="GO" id="GO:0009306">
    <property type="term" value="P:protein secretion"/>
    <property type="evidence" value="ECO:0007669"/>
    <property type="project" value="UniProtKB-UniRule"/>
</dbReference>
<dbReference type="InterPro" id="IPR001901">
    <property type="entry name" value="Translocase_SecE/Sec61-g"/>
</dbReference>
<dbReference type="GO" id="GO:0065002">
    <property type="term" value="P:intracellular protein transmembrane transport"/>
    <property type="evidence" value="ECO:0007669"/>
    <property type="project" value="UniProtKB-UniRule"/>
</dbReference>
<comment type="subcellular location">
    <subcellularLocation>
        <location evidence="9">Cell membrane</location>
        <topology evidence="9">Single-pass membrane protein</topology>
    </subcellularLocation>
    <subcellularLocation>
        <location evidence="1">Membrane</location>
    </subcellularLocation>
</comment>
<dbReference type="NCBIfam" id="TIGR00964">
    <property type="entry name" value="secE_bact"/>
    <property type="match status" value="1"/>
</dbReference>
<protein>
    <recommendedName>
        <fullName evidence="9">Protein translocase subunit SecE</fullName>
    </recommendedName>
</protein>
<sequence length="62" mass="7097">MKPIRYLQEIKSEITKVTWPTRRETTVTSLMVLIFVFVAAIFFLISDRILSWIVALILGIGG</sequence>
<evidence type="ECO:0000256" key="1">
    <source>
        <dbReference type="ARBA" id="ARBA00004370"/>
    </source>
</evidence>
<keyword evidence="7 9" id="KW-0811">Translocation</keyword>
<dbReference type="InterPro" id="IPR005807">
    <property type="entry name" value="SecE_bac"/>
</dbReference>
<dbReference type="AlphaFoldDB" id="A0A368DNY0"/>
<keyword evidence="4 9" id="KW-0812">Transmembrane</keyword>
<comment type="subunit">
    <text evidence="9">Component of the Sec protein translocase complex. Heterotrimer consisting of SecY, SecE and SecG subunits. The heterotrimers can form oligomers, although 1 heterotrimer is thought to be able to translocate proteins. Interacts with the ribosome. Interacts with SecDF, and other proteins may be involved. Interacts with SecA.</text>
</comment>
<dbReference type="PANTHER" id="PTHR33910:SF1">
    <property type="entry name" value="PROTEIN TRANSLOCASE SUBUNIT SECE"/>
    <property type="match status" value="1"/>
</dbReference>